<sequence>MAPRNPESETTSTLTEDTDQLGLDAVVKPEEVNEEDPPMKIVWKNVGIFSVLHLAALYSITLIPWSLPLTWAWVLVYCFFTAVGVTAGAHRLWSHRAYKAKTPLRVFLAFLQSAALQNNIFDWVRDHRVHHKYSETNADPHNATRGFFFSHVGWLMVKKHPKVLAKGKLISLQDMYNDPVVMIQKRFYKTSVLLMCFILPTVVPWYFWGETLWNSFYLASILRYTLVLNATWLVNSAAHIWGNKPYDKTINPSNNLGVALGAVGEGFHNYHHVFPHDYAASEFGVRLNVTTMFIDVMAFLGLASDRKTVSPKTIQMRKERTGEKSIKSS</sequence>
<protein>
    <submittedName>
        <fullName evidence="16 17">Stearoyl-CoA desaturase</fullName>
    </submittedName>
</protein>
<evidence type="ECO:0000256" key="13">
    <source>
        <dbReference type="RuleBase" id="RU000581"/>
    </source>
</evidence>
<evidence type="ECO:0000256" key="4">
    <source>
        <dbReference type="ARBA" id="ARBA00022692"/>
    </source>
</evidence>
<evidence type="ECO:0000256" key="2">
    <source>
        <dbReference type="ARBA" id="ARBA00009295"/>
    </source>
</evidence>
<keyword evidence="18" id="KW-1185">Reference proteome</keyword>
<feature type="transmembrane region" description="Helical" evidence="14">
    <location>
        <begin position="215"/>
        <end position="234"/>
    </location>
</feature>
<dbReference type="STRING" id="6573.M4YUV9"/>
<evidence type="ECO:0000256" key="9">
    <source>
        <dbReference type="ARBA" id="ARBA00023004"/>
    </source>
</evidence>
<keyword evidence="10" id="KW-0443">Lipid metabolism</keyword>
<dbReference type="GO" id="GO:0005789">
    <property type="term" value="C:endoplasmic reticulum membrane"/>
    <property type="evidence" value="ECO:0007669"/>
    <property type="project" value="TreeGrafter"/>
</dbReference>
<dbReference type="PRINTS" id="PR00075">
    <property type="entry name" value="FACDDSATRASE"/>
</dbReference>
<evidence type="ECO:0000313" key="16">
    <source>
        <dbReference type="EMBL" id="AGI48676.1"/>
    </source>
</evidence>
<dbReference type="AlphaFoldDB" id="M4YUV9"/>
<dbReference type="GO" id="GO:0006636">
    <property type="term" value="P:unsaturated fatty acid biosynthetic process"/>
    <property type="evidence" value="ECO:0007669"/>
    <property type="project" value="TreeGrafter"/>
</dbReference>
<dbReference type="InterPro" id="IPR001522">
    <property type="entry name" value="FADS-1_CS"/>
</dbReference>
<dbReference type="InterPro" id="IPR015876">
    <property type="entry name" value="Acyl-CoA_DS"/>
</dbReference>
<dbReference type="EMBL" id="KC436287">
    <property type="protein sequence ID" value="AGI48676.1"/>
    <property type="molecule type" value="mRNA"/>
</dbReference>
<dbReference type="PROSITE" id="PS00476">
    <property type="entry name" value="FATTY_ACID_DESATUR_1"/>
    <property type="match status" value="1"/>
</dbReference>
<name>M4YUV9_MIZYE</name>
<evidence type="ECO:0000256" key="11">
    <source>
        <dbReference type="ARBA" id="ARBA00023136"/>
    </source>
</evidence>
<keyword evidence="8 13" id="KW-0560">Oxidoreductase</keyword>
<keyword evidence="6" id="KW-0276">Fatty acid metabolism</keyword>
<dbReference type="PANTHER" id="PTHR11351">
    <property type="entry name" value="ACYL-COA DESATURASE"/>
    <property type="match status" value="1"/>
</dbReference>
<evidence type="ECO:0000256" key="7">
    <source>
        <dbReference type="ARBA" id="ARBA00022989"/>
    </source>
</evidence>
<evidence type="ECO:0000256" key="14">
    <source>
        <dbReference type="SAM" id="Phobius"/>
    </source>
</evidence>
<evidence type="ECO:0000256" key="8">
    <source>
        <dbReference type="ARBA" id="ARBA00023002"/>
    </source>
</evidence>
<evidence type="ECO:0000256" key="5">
    <source>
        <dbReference type="ARBA" id="ARBA00022723"/>
    </source>
</evidence>
<evidence type="ECO:0000256" key="6">
    <source>
        <dbReference type="ARBA" id="ARBA00022832"/>
    </source>
</evidence>
<comment type="domain">
    <text evidence="13">The histidine box domains are involved in binding the catalytic metal ions.</text>
</comment>
<comment type="cofactor">
    <cofactor evidence="13">
        <name>Fe(2+)</name>
        <dbReference type="ChEBI" id="CHEBI:29033"/>
    </cofactor>
</comment>
<dbReference type="CDD" id="cd03505">
    <property type="entry name" value="Delta9-FADS-like"/>
    <property type="match status" value="1"/>
</dbReference>
<keyword evidence="9" id="KW-0408">Iron</keyword>
<reference evidence="16" key="1">
    <citation type="journal article" date="2015" name="Gene">
        <title>An SCD gene from the Mollusca and its upregulation in carotenoid-enriched scallops.</title>
        <authorList>
            <person name="Li X."/>
            <person name="Ning X."/>
            <person name="Dou J."/>
            <person name="Yu Q."/>
            <person name="Wang S."/>
            <person name="Zhang L."/>
            <person name="Wang S."/>
            <person name="Hu X."/>
            <person name="Bao Z."/>
        </authorList>
    </citation>
    <scope>NUCLEOTIDE SEQUENCE</scope>
</reference>
<gene>
    <name evidence="16" type="primary">scd</name>
    <name evidence="17" type="ORF">KP79_PYT06051</name>
</gene>
<keyword evidence="5" id="KW-0479">Metal-binding</keyword>
<keyword evidence="11 14" id="KW-0472">Membrane</keyword>
<dbReference type="GO" id="GO:0005506">
    <property type="term" value="F:iron ion binding"/>
    <property type="evidence" value="ECO:0007669"/>
    <property type="project" value="TreeGrafter"/>
</dbReference>
<dbReference type="Proteomes" id="UP000242188">
    <property type="component" value="Unassembled WGS sequence"/>
</dbReference>
<dbReference type="EMBL" id="KC436288">
    <property type="protein sequence ID" value="AGI48677.1"/>
    <property type="molecule type" value="Genomic_DNA"/>
</dbReference>
<keyword evidence="12 13" id="KW-0275">Fatty acid biosynthesis</keyword>
<dbReference type="InterPro" id="IPR005804">
    <property type="entry name" value="FA_desaturase_dom"/>
</dbReference>
<evidence type="ECO:0000256" key="10">
    <source>
        <dbReference type="ARBA" id="ARBA00023098"/>
    </source>
</evidence>
<accession>M4YUV9</accession>
<evidence type="ECO:0000256" key="1">
    <source>
        <dbReference type="ARBA" id="ARBA00004141"/>
    </source>
</evidence>
<evidence type="ECO:0000256" key="12">
    <source>
        <dbReference type="ARBA" id="ARBA00023160"/>
    </source>
</evidence>
<organism evidence="16">
    <name type="scientific">Mizuhopecten yessoensis</name>
    <name type="common">Japanese scallop</name>
    <name type="synonym">Patinopecten yessoensis</name>
    <dbReference type="NCBI Taxonomy" id="6573"/>
    <lineage>
        <taxon>Eukaryota</taxon>
        <taxon>Metazoa</taxon>
        <taxon>Spiralia</taxon>
        <taxon>Lophotrochozoa</taxon>
        <taxon>Mollusca</taxon>
        <taxon>Bivalvia</taxon>
        <taxon>Autobranchia</taxon>
        <taxon>Pteriomorphia</taxon>
        <taxon>Pectinida</taxon>
        <taxon>Pectinoidea</taxon>
        <taxon>Pectinidae</taxon>
        <taxon>Mizuhopecten</taxon>
    </lineage>
</organism>
<dbReference type="OrthoDB" id="10260134at2759"/>
<dbReference type="Pfam" id="PF00487">
    <property type="entry name" value="FA_desaturase"/>
    <property type="match status" value="1"/>
</dbReference>
<dbReference type="GO" id="GO:0004768">
    <property type="term" value="F:stearoyl-CoA 9-desaturase activity"/>
    <property type="evidence" value="ECO:0007669"/>
    <property type="project" value="TreeGrafter"/>
</dbReference>
<keyword evidence="4 13" id="KW-0812">Transmembrane</keyword>
<evidence type="ECO:0000259" key="15">
    <source>
        <dbReference type="Pfam" id="PF00487"/>
    </source>
</evidence>
<dbReference type="EMBL" id="NEDP02005588">
    <property type="protein sequence ID" value="OWF37515.1"/>
    <property type="molecule type" value="Genomic_DNA"/>
</dbReference>
<evidence type="ECO:0000313" key="18">
    <source>
        <dbReference type="Proteomes" id="UP000242188"/>
    </source>
</evidence>
<feature type="domain" description="Fatty acid desaturase" evidence="15">
    <location>
        <begin position="71"/>
        <end position="276"/>
    </location>
</feature>
<keyword evidence="3 13" id="KW-0444">Lipid biosynthesis</keyword>
<feature type="transmembrane region" description="Helical" evidence="14">
    <location>
        <begin position="71"/>
        <end position="93"/>
    </location>
</feature>
<comment type="subcellular location">
    <subcellularLocation>
        <location evidence="1">Membrane</location>
        <topology evidence="1">Multi-pass membrane protein</topology>
    </subcellularLocation>
</comment>
<dbReference type="PANTHER" id="PTHR11351:SF31">
    <property type="entry name" value="DESATURASE 1, ISOFORM A-RELATED"/>
    <property type="match status" value="1"/>
</dbReference>
<reference evidence="17 18" key="2">
    <citation type="journal article" date="2017" name="Nat. Ecol. Evol.">
        <title>Scallop genome provides insights into evolution of bilaterian karyotype and development.</title>
        <authorList>
            <person name="Wang S."/>
            <person name="Zhang J."/>
            <person name="Jiao W."/>
            <person name="Li J."/>
            <person name="Xun X."/>
            <person name="Sun Y."/>
            <person name="Guo X."/>
            <person name="Huan P."/>
            <person name="Dong B."/>
            <person name="Zhang L."/>
            <person name="Hu X."/>
            <person name="Sun X."/>
            <person name="Wang J."/>
            <person name="Zhao C."/>
            <person name="Wang Y."/>
            <person name="Wang D."/>
            <person name="Huang X."/>
            <person name="Wang R."/>
            <person name="Lv J."/>
            <person name="Li Y."/>
            <person name="Zhang Z."/>
            <person name="Liu B."/>
            <person name="Lu W."/>
            <person name="Hui Y."/>
            <person name="Liang J."/>
            <person name="Zhou Z."/>
            <person name="Hou R."/>
            <person name="Li X."/>
            <person name="Liu Y."/>
            <person name="Li H."/>
            <person name="Ning X."/>
            <person name="Lin Y."/>
            <person name="Zhao L."/>
            <person name="Xing Q."/>
            <person name="Dou J."/>
            <person name="Li Y."/>
            <person name="Mao J."/>
            <person name="Guo H."/>
            <person name="Dou H."/>
            <person name="Li T."/>
            <person name="Mu C."/>
            <person name="Jiang W."/>
            <person name="Fu Q."/>
            <person name="Fu X."/>
            <person name="Miao Y."/>
            <person name="Liu J."/>
            <person name="Yu Q."/>
            <person name="Li R."/>
            <person name="Liao H."/>
            <person name="Li X."/>
            <person name="Kong Y."/>
            <person name="Jiang Z."/>
            <person name="Chourrout D."/>
            <person name="Li R."/>
            <person name="Bao Z."/>
        </authorList>
    </citation>
    <scope>NUCLEOTIDE SEQUENCE [LARGE SCALE GENOMIC DNA]</scope>
    <source>
        <strain evidence="17 18">PY_sf001</strain>
    </source>
</reference>
<keyword evidence="7 14" id="KW-1133">Transmembrane helix</keyword>
<feature type="transmembrane region" description="Helical" evidence="14">
    <location>
        <begin position="192"/>
        <end position="209"/>
    </location>
</feature>
<comment type="similarity">
    <text evidence="2 13">Belongs to the fatty acid desaturase type 1 family.</text>
</comment>
<evidence type="ECO:0000256" key="3">
    <source>
        <dbReference type="ARBA" id="ARBA00022516"/>
    </source>
</evidence>
<feature type="transmembrane region" description="Helical" evidence="14">
    <location>
        <begin position="46"/>
        <end position="65"/>
    </location>
</feature>
<evidence type="ECO:0000313" key="17">
    <source>
        <dbReference type="EMBL" id="OWF37515.1"/>
    </source>
</evidence>
<proteinExistence type="evidence at transcript level"/>